<feature type="chain" id="PRO_5017472254" evidence="6">
    <location>
        <begin position="20"/>
        <end position="373"/>
    </location>
</feature>
<dbReference type="OrthoDB" id="9806939at2"/>
<dbReference type="PANTHER" id="PTHR30469:SF15">
    <property type="entry name" value="HLYD FAMILY OF SECRETION PROTEINS"/>
    <property type="match status" value="1"/>
</dbReference>
<proteinExistence type="inferred from homology"/>
<feature type="domain" description="CusB-like beta-barrel" evidence="9">
    <location>
        <begin position="207"/>
        <end position="259"/>
    </location>
</feature>
<dbReference type="EMBL" id="FNSC01000002">
    <property type="protein sequence ID" value="SEE76082.1"/>
    <property type="molecule type" value="Genomic_DNA"/>
</dbReference>
<dbReference type="SUPFAM" id="SSF111369">
    <property type="entry name" value="HlyD-like secretion proteins"/>
    <property type="match status" value="1"/>
</dbReference>
<feature type="signal peptide" evidence="6">
    <location>
        <begin position="1"/>
        <end position="19"/>
    </location>
</feature>
<keyword evidence="6" id="KW-0732">Signal</keyword>
<dbReference type="Pfam" id="PF25917">
    <property type="entry name" value="BSH_RND"/>
    <property type="match status" value="1"/>
</dbReference>
<organism evidence="11 12">
    <name type="scientific">Pseudomonas anguilliseptica</name>
    <dbReference type="NCBI Taxonomy" id="53406"/>
    <lineage>
        <taxon>Bacteria</taxon>
        <taxon>Pseudomonadati</taxon>
        <taxon>Pseudomonadota</taxon>
        <taxon>Gammaproteobacteria</taxon>
        <taxon>Pseudomonadales</taxon>
        <taxon>Pseudomonadaceae</taxon>
        <taxon>Pseudomonas</taxon>
    </lineage>
</organism>
<evidence type="ECO:0000256" key="2">
    <source>
        <dbReference type="ARBA" id="ARBA00009477"/>
    </source>
</evidence>
<dbReference type="GO" id="GO:1990281">
    <property type="term" value="C:efflux pump complex"/>
    <property type="evidence" value="ECO:0007669"/>
    <property type="project" value="TreeGrafter"/>
</dbReference>
<evidence type="ECO:0000313" key="11">
    <source>
        <dbReference type="EMBL" id="SEE76082.1"/>
    </source>
</evidence>
<evidence type="ECO:0000259" key="8">
    <source>
        <dbReference type="Pfam" id="PF25917"/>
    </source>
</evidence>
<name>A0A1H5LG89_PSEAG</name>
<keyword evidence="4 5" id="KW-0175">Coiled coil</keyword>
<dbReference type="InterPro" id="IPR058627">
    <property type="entry name" value="MdtA-like_C"/>
</dbReference>
<dbReference type="RefSeq" id="WP_090387939.1">
    <property type="nucleotide sequence ID" value="NZ_CP156749.1"/>
</dbReference>
<evidence type="ECO:0000256" key="3">
    <source>
        <dbReference type="ARBA" id="ARBA00022448"/>
    </source>
</evidence>
<keyword evidence="3" id="KW-0813">Transport</keyword>
<keyword evidence="12" id="KW-1185">Reference proteome</keyword>
<dbReference type="AlphaFoldDB" id="A0A1H5LG89"/>
<protein>
    <submittedName>
        <fullName evidence="11">Membrane fusion protein, multidrug efflux system</fullName>
    </submittedName>
</protein>
<dbReference type="PANTHER" id="PTHR30469">
    <property type="entry name" value="MULTIDRUG RESISTANCE PROTEIN MDTA"/>
    <property type="match status" value="1"/>
</dbReference>
<dbReference type="Pfam" id="PF25954">
    <property type="entry name" value="Beta-barrel_RND_2"/>
    <property type="match status" value="1"/>
</dbReference>
<evidence type="ECO:0000259" key="9">
    <source>
        <dbReference type="Pfam" id="PF25954"/>
    </source>
</evidence>
<dbReference type="Gene3D" id="2.40.420.20">
    <property type="match status" value="1"/>
</dbReference>
<evidence type="ECO:0000313" key="12">
    <source>
        <dbReference type="Proteomes" id="UP000242849"/>
    </source>
</evidence>
<dbReference type="Gene3D" id="2.40.50.100">
    <property type="match status" value="1"/>
</dbReference>
<dbReference type="Gene3D" id="2.40.30.170">
    <property type="match status" value="1"/>
</dbReference>
<feature type="domain" description="Multidrug resistance protein MdtA-like C-terminal permuted SH3" evidence="10">
    <location>
        <begin position="285"/>
        <end position="343"/>
    </location>
</feature>
<dbReference type="Pfam" id="PF25967">
    <property type="entry name" value="RND-MFP_C"/>
    <property type="match status" value="1"/>
</dbReference>
<dbReference type="NCBIfam" id="TIGR01730">
    <property type="entry name" value="RND_mfp"/>
    <property type="match status" value="1"/>
</dbReference>
<dbReference type="PROSITE" id="PS51257">
    <property type="entry name" value="PROKAR_LIPOPROTEIN"/>
    <property type="match status" value="1"/>
</dbReference>
<comment type="subcellular location">
    <subcellularLocation>
        <location evidence="1">Cell envelope</location>
    </subcellularLocation>
</comment>
<evidence type="ECO:0000256" key="5">
    <source>
        <dbReference type="SAM" id="Coils"/>
    </source>
</evidence>
<sequence>MFRHALSVALPVSLILLLAACGNGEPAKVAVRPAMVVQPQLAGDLMDAYPGEVRARLEPELAFRIGGKVAKRLVDVGARVKKDQPLAELDPQDVRLQLEAIRAQVAAAEANLQLVRAERDRYKALLARNLVSRSQYDNAENTYRSGEARVKQVRAEFNVANNQAGYAVLRASQDGVVAQRMVEVGQVVAAGQTVFTLAADGEREVLINLPEQAFERFKVGQDVAVELWSQPDQRFPGRIREMSPSADPQSRTFAARVAFVEGKVPAELGQSARVFIAHNGDVPLAVPLSALTAEKGQPYVWVVDPQSSTLKRTDVRIGAYGEKTVPVLEGLSASDWVVAAGGQVLREGQQVRPVDRDNRAVQLTAKADLTVEE</sequence>
<dbReference type="Proteomes" id="UP000242849">
    <property type="component" value="Unassembled WGS sequence"/>
</dbReference>
<dbReference type="Pfam" id="PF25876">
    <property type="entry name" value="HH_MFP_RND"/>
    <property type="match status" value="1"/>
</dbReference>
<dbReference type="STRING" id="53406.SAMN05421553_5034"/>
<dbReference type="Gene3D" id="1.10.287.470">
    <property type="entry name" value="Helix hairpin bin"/>
    <property type="match status" value="1"/>
</dbReference>
<feature type="domain" description="Multidrug resistance protein MdtA-like alpha-helical hairpin" evidence="7">
    <location>
        <begin position="98"/>
        <end position="163"/>
    </location>
</feature>
<dbReference type="GO" id="GO:0015562">
    <property type="term" value="F:efflux transmembrane transporter activity"/>
    <property type="evidence" value="ECO:0007669"/>
    <property type="project" value="TreeGrafter"/>
</dbReference>
<evidence type="ECO:0000259" key="10">
    <source>
        <dbReference type="Pfam" id="PF25967"/>
    </source>
</evidence>
<accession>A0A1H5LG89</accession>
<evidence type="ECO:0000256" key="1">
    <source>
        <dbReference type="ARBA" id="ARBA00004196"/>
    </source>
</evidence>
<comment type="similarity">
    <text evidence="2">Belongs to the membrane fusion protein (MFP) (TC 8.A.1) family.</text>
</comment>
<reference evidence="12" key="1">
    <citation type="submission" date="2016-10" db="EMBL/GenBank/DDBJ databases">
        <authorList>
            <person name="Varghese N."/>
            <person name="Submissions S."/>
        </authorList>
    </citation>
    <scope>NUCLEOTIDE SEQUENCE [LARGE SCALE GENOMIC DNA]</scope>
    <source>
        <strain evidence="12">DSM 12111</strain>
    </source>
</reference>
<evidence type="ECO:0000256" key="4">
    <source>
        <dbReference type="ARBA" id="ARBA00023054"/>
    </source>
</evidence>
<evidence type="ECO:0000259" key="7">
    <source>
        <dbReference type="Pfam" id="PF25876"/>
    </source>
</evidence>
<evidence type="ECO:0000256" key="6">
    <source>
        <dbReference type="SAM" id="SignalP"/>
    </source>
</evidence>
<dbReference type="InterPro" id="IPR006143">
    <property type="entry name" value="RND_pump_MFP"/>
</dbReference>
<dbReference type="InterPro" id="IPR058792">
    <property type="entry name" value="Beta-barrel_RND_2"/>
</dbReference>
<feature type="coiled-coil region" evidence="5">
    <location>
        <begin position="98"/>
        <end position="156"/>
    </location>
</feature>
<feature type="domain" description="Multidrug resistance protein MdtA-like barrel-sandwich hybrid" evidence="8">
    <location>
        <begin position="64"/>
        <end position="195"/>
    </location>
</feature>
<dbReference type="InterPro" id="IPR058625">
    <property type="entry name" value="MdtA-like_BSH"/>
</dbReference>
<gene>
    <name evidence="11" type="ORF">SAMN05421553_5034</name>
</gene>
<dbReference type="FunFam" id="2.40.30.170:FF:000014">
    <property type="entry name" value="Efflux RND transporter periplasmic adaptor subunit"/>
    <property type="match status" value="1"/>
</dbReference>
<dbReference type="InterPro" id="IPR058624">
    <property type="entry name" value="MdtA-like_HH"/>
</dbReference>